<gene>
    <name evidence="6" type="primary">LOC104720487</name>
</gene>
<dbReference type="PRINTS" id="PR00753">
    <property type="entry name" value="ACCSYNTHASE"/>
</dbReference>
<evidence type="ECO:0000313" key="5">
    <source>
        <dbReference type="Proteomes" id="UP000694864"/>
    </source>
</evidence>
<comment type="similarity">
    <text evidence="2">Belongs to the class-I pyridoxal-phosphate-dependent aminotransferase family.</text>
</comment>
<dbReference type="InterPro" id="IPR015422">
    <property type="entry name" value="PyrdxlP-dep_Trfase_small"/>
</dbReference>
<evidence type="ECO:0000256" key="3">
    <source>
        <dbReference type="ARBA" id="ARBA00022898"/>
    </source>
</evidence>
<dbReference type="Proteomes" id="UP000694864">
    <property type="component" value="Chromosome 10"/>
</dbReference>
<dbReference type="CDD" id="cd00609">
    <property type="entry name" value="AAT_like"/>
    <property type="match status" value="1"/>
</dbReference>
<dbReference type="InterPro" id="IPR015424">
    <property type="entry name" value="PyrdxlP-dep_Trfase"/>
</dbReference>
<dbReference type="Pfam" id="PF00155">
    <property type="entry name" value="Aminotran_1_2"/>
    <property type="match status" value="1"/>
</dbReference>
<reference evidence="5" key="1">
    <citation type="journal article" date="2014" name="Nat. Commun.">
        <title>The emerging biofuel crop Camelina sativa retains a highly undifferentiated hexaploid genome structure.</title>
        <authorList>
            <person name="Kagale S."/>
            <person name="Koh C."/>
            <person name="Nixon J."/>
            <person name="Bollina V."/>
            <person name="Clarke W.E."/>
            <person name="Tuteja R."/>
            <person name="Spillane C."/>
            <person name="Robinson S.J."/>
            <person name="Links M.G."/>
            <person name="Clarke C."/>
            <person name="Higgins E.E."/>
            <person name="Huebert T."/>
            <person name="Sharpe A.G."/>
            <person name="Parkin I.A."/>
        </authorList>
    </citation>
    <scope>NUCLEOTIDE SEQUENCE [LARGE SCALE GENOMIC DNA]</scope>
    <source>
        <strain evidence="5">cv. DH55</strain>
    </source>
</reference>
<dbReference type="NCBIfam" id="TIGR01265">
    <property type="entry name" value="tyr_nico_aTase"/>
    <property type="match status" value="1"/>
</dbReference>
<comment type="cofactor">
    <cofactor evidence="1">
        <name>pyridoxal 5'-phosphate</name>
        <dbReference type="ChEBI" id="CHEBI:597326"/>
    </cofactor>
</comment>
<dbReference type="PANTHER" id="PTHR45744:SF11">
    <property type="entry name" value="TYROSINE AMINOTRANSFERASE"/>
    <property type="match status" value="1"/>
</dbReference>
<dbReference type="RefSeq" id="XP_010436684.1">
    <property type="nucleotide sequence ID" value="XM_010438382.2"/>
</dbReference>
<sequence length="321" mass="35446">MGDNKEVKRWNFGANEVVERSSSFTIRDYLNNLISNLDGRDKRPVIPLGHGDPSPFPSFRTDQAAVEAICDAVRSTKFNNYSSSSGIPVARKAVAEYLSRDLSYQISPKDVHITAGCLQAVEILISALATPGANILLPRPSYPMYDSRAAFCQLEVRYFDLLPENGWDVDLDGVEALADDKTVAIVVINPCNPCGNVFSCQHLQKIAEKASKLGILVIADEVYDHLAFGDTPFVSMAEFAEIVPVVVLGAISKRWFVPGWRLGWMVTLDPHSIMKDSGFVQSLTNVLNMSTDPATFIQSNFFALVAMSSLRDKTFIQMTNR</sequence>
<feature type="domain" description="Aminotransferase class I/classII large" evidence="4">
    <location>
        <begin position="44"/>
        <end position="316"/>
    </location>
</feature>
<keyword evidence="5" id="KW-1185">Reference proteome</keyword>
<reference evidence="6" key="2">
    <citation type="submission" date="2025-08" db="UniProtKB">
        <authorList>
            <consortium name="RefSeq"/>
        </authorList>
    </citation>
    <scope>IDENTIFICATION</scope>
    <source>
        <tissue evidence="6">Leaf</tissue>
    </source>
</reference>
<evidence type="ECO:0000313" key="6">
    <source>
        <dbReference type="RefSeq" id="XP_010436684.1"/>
    </source>
</evidence>
<dbReference type="Gene3D" id="3.40.640.10">
    <property type="entry name" value="Type I PLP-dependent aspartate aminotransferase-like (Major domain)"/>
    <property type="match status" value="1"/>
</dbReference>
<dbReference type="InterPro" id="IPR005958">
    <property type="entry name" value="TyrNic_aminoTrfase"/>
</dbReference>
<dbReference type="PANTHER" id="PTHR45744">
    <property type="entry name" value="TYROSINE AMINOTRANSFERASE"/>
    <property type="match status" value="1"/>
</dbReference>
<dbReference type="Gene3D" id="3.90.1150.10">
    <property type="entry name" value="Aspartate Aminotransferase, domain 1"/>
    <property type="match status" value="1"/>
</dbReference>
<evidence type="ECO:0000256" key="1">
    <source>
        <dbReference type="ARBA" id="ARBA00001933"/>
    </source>
</evidence>
<dbReference type="InterPro" id="IPR004839">
    <property type="entry name" value="Aminotransferase_I/II_large"/>
</dbReference>
<evidence type="ECO:0000256" key="2">
    <source>
        <dbReference type="ARBA" id="ARBA00007441"/>
    </source>
</evidence>
<proteinExistence type="inferred from homology"/>
<accession>A0ABM0U6K7</accession>
<evidence type="ECO:0000259" key="4">
    <source>
        <dbReference type="Pfam" id="PF00155"/>
    </source>
</evidence>
<protein>
    <submittedName>
        <fullName evidence="6">Tyrosine aminotransferase-like</fullName>
    </submittedName>
</protein>
<name>A0ABM0U6K7_CAMSA</name>
<dbReference type="SUPFAM" id="SSF53383">
    <property type="entry name" value="PLP-dependent transferases"/>
    <property type="match status" value="1"/>
</dbReference>
<dbReference type="InterPro" id="IPR015421">
    <property type="entry name" value="PyrdxlP-dep_Trfase_major"/>
</dbReference>
<dbReference type="GeneID" id="104720487"/>
<keyword evidence="3" id="KW-0663">Pyridoxal phosphate</keyword>
<organism evidence="5 6">
    <name type="scientific">Camelina sativa</name>
    <name type="common">False flax</name>
    <name type="synonym">Myagrum sativum</name>
    <dbReference type="NCBI Taxonomy" id="90675"/>
    <lineage>
        <taxon>Eukaryota</taxon>
        <taxon>Viridiplantae</taxon>
        <taxon>Streptophyta</taxon>
        <taxon>Embryophyta</taxon>
        <taxon>Tracheophyta</taxon>
        <taxon>Spermatophyta</taxon>
        <taxon>Magnoliopsida</taxon>
        <taxon>eudicotyledons</taxon>
        <taxon>Gunneridae</taxon>
        <taxon>Pentapetalae</taxon>
        <taxon>rosids</taxon>
        <taxon>malvids</taxon>
        <taxon>Brassicales</taxon>
        <taxon>Brassicaceae</taxon>
        <taxon>Camelineae</taxon>
        <taxon>Camelina</taxon>
    </lineage>
</organism>